<dbReference type="AlphaFoldDB" id="A0A850R9W2"/>
<dbReference type="RefSeq" id="WP_176942333.1">
    <property type="nucleotide sequence ID" value="NZ_JABZEC010000002.1"/>
</dbReference>
<dbReference type="PANTHER" id="PTHR43745:SF2">
    <property type="entry name" value="NITROREDUCTASE MJ1384-RELATED"/>
    <property type="match status" value="1"/>
</dbReference>
<dbReference type="CDD" id="cd02142">
    <property type="entry name" value="McbC_SagB-like_oxidoreductase"/>
    <property type="match status" value="1"/>
</dbReference>
<organism evidence="2 3">
    <name type="scientific">Bombilactobacillus apium</name>
    <dbReference type="NCBI Taxonomy" id="2675299"/>
    <lineage>
        <taxon>Bacteria</taxon>
        <taxon>Bacillati</taxon>
        <taxon>Bacillota</taxon>
        <taxon>Bacilli</taxon>
        <taxon>Lactobacillales</taxon>
        <taxon>Lactobacillaceae</taxon>
        <taxon>Bombilactobacillus</taxon>
    </lineage>
</organism>
<reference evidence="2 3" key="1">
    <citation type="submission" date="2020-06" db="EMBL/GenBank/DDBJ databases">
        <authorList>
            <person name="Kang J."/>
        </authorList>
    </citation>
    <scope>NUCLEOTIDE SEQUENCE [LARGE SCALE GENOMIC DNA]</scope>
    <source>
        <strain evidence="2 3">DCY120</strain>
    </source>
</reference>
<dbReference type="EMBL" id="JABZEC010000002">
    <property type="protein sequence ID" value="NVY96176.1"/>
    <property type="molecule type" value="Genomic_DNA"/>
</dbReference>
<dbReference type="InterPro" id="IPR029479">
    <property type="entry name" value="Nitroreductase"/>
</dbReference>
<dbReference type="NCBIfam" id="TIGR03605">
    <property type="entry name" value="antibiot_sagB"/>
    <property type="match status" value="1"/>
</dbReference>
<dbReference type="InterPro" id="IPR000415">
    <property type="entry name" value="Nitroreductase-like"/>
</dbReference>
<dbReference type="Proteomes" id="UP000563523">
    <property type="component" value="Unassembled WGS sequence"/>
</dbReference>
<gene>
    <name evidence="2" type="ORF">HU830_03165</name>
</gene>
<dbReference type="InterPro" id="IPR020051">
    <property type="entry name" value="SagB-type_dehydrogenase"/>
</dbReference>
<evidence type="ECO:0000259" key="1">
    <source>
        <dbReference type="Pfam" id="PF00881"/>
    </source>
</evidence>
<dbReference type="Pfam" id="PF00881">
    <property type="entry name" value="Nitroreductase"/>
    <property type="match status" value="1"/>
</dbReference>
<protein>
    <submittedName>
        <fullName evidence="2">SagB family peptide dehydrogenase</fullName>
    </submittedName>
</protein>
<dbReference type="SUPFAM" id="SSF55469">
    <property type="entry name" value="FMN-dependent nitroreductase-like"/>
    <property type="match status" value="1"/>
</dbReference>
<comment type="caution">
    <text evidence="2">The sequence shown here is derived from an EMBL/GenBank/DDBJ whole genome shotgun (WGS) entry which is preliminary data.</text>
</comment>
<keyword evidence="3" id="KW-1185">Reference proteome</keyword>
<evidence type="ECO:0000313" key="2">
    <source>
        <dbReference type="EMBL" id="NVY96176.1"/>
    </source>
</evidence>
<name>A0A850R9W2_9LACO</name>
<evidence type="ECO:0000313" key="3">
    <source>
        <dbReference type="Proteomes" id="UP000563523"/>
    </source>
</evidence>
<feature type="domain" description="Nitroreductase" evidence="1">
    <location>
        <begin position="74"/>
        <end position="259"/>
    </location>
</feature>
<dbReference type="GO" id="GO:0016491">
    <property type="term" value="F:oxidoreductase activity"/>
    <property type="evidence" value="ECO:0007669"/>
    <property type="project" value="InterPro"/>
</dbReference>
<dbReference type="InterPro" id="IPR052544">
    <property type="entry name" value="Bacteriocin_Proc_Enz"/>
</dbReference>
<dbReference type="Gene3D" id="3.40.109.10">
    <property type="entry name" value="NADH Oxidase"/>
    <property type="match status" value="1"/>
</dbReference>
<sequence>MSWKKENDPYLDIKSMLDFHFRSIHSETNMSANIIRRGLVKNNEIKSCYLKMNSISLSELGDFETIDISFVDVLKRRRTSWDFNEEPIQCSTLSSIIHYSLGITDNCKYGDFIVNKRAYPSAGAEYSIIPYIYIQGTGNDLIDHKIFKMEIQSEKLYLVNKLNDKEINGICSTSKFTDRNFNKCNFIIFFATNFEVLFSKYGMLSYRLSLLEAGHMCENIQLVSTALNVSTVPLGGFYDNFVRRICKLDGRNFVLYILGGG</sequence>
<proteinExistence type="predicted"/>
<accession>A0A850R9W2</accession>
<dbReference type="PANTHER" id="PTHR43745">
    <property type="entry name" value="NITROREDUCTASE MJ1384-RELATED"/>
    <property type="match status" value="1"/>
</dbReference>